<evidence type="ECO:0000259" key="2">
    <source>
        <dbReference type="PROSITE" id="PS50837"/>
    </source>
</evidence>
<dbReference type="SUPFAM" id="SSF52540">
    <property type="entry name" value="P-loop containing nucleoside triphosphate hydrolases"/>
    <property type="match status" value="1"/>
</dbReference>
<dbReference type="OrthoDB" id="3014077at2759"/>
<dbReference type="Proteomes" id="UP000027222">
    <property type="component" value="Unassembled WGS sequence"/>
</dbReference>
<organism evidence="3 4">
    <name type="scientific">Galerina marginata (strain CBS 339.88)</name>
    <dbReference type="NCBI Taxonomy" id="685588"/>
    <lineage>
        <taxon>Eukaryota</taxon>
        <taxon>Fungi</taxon>
        <taxon>Dikarya</taxon>
        <taxon>Basidiomycota</taxon>
        <taxon>Agaricomycotina</taxon>
        <taxon>Agaricomycetes</taxon>
        <taxon>Agaricomycetidae</taxon>
        <taxon>Agaricales</taxon>
        <taxon>Agaricineae</taxon>
        <taxon>Strophariaceae</taxon>
        <taxon>Galerina</taxon>
    </lineage>
</organism>
<keyword evidence="1" id="KW-0677">Repeat</keyword>
<accession>A0A067SKJ3</accession>
<reference evidence="4" key="1">
    <citation type="journal article" date="2014" name="Proc. Natl. Acad. Sci. U.S.A.">
        <title>Extensive sampling of basidiomycete genomes demonstrates inadequacy of the white-rot/brown-rot paradigm for wood decay fungi.</title>
        <authorList>
            <person name="Riley R."/>
            <person name="Salamov A.A."/>
            <person name="Brown D.W."/>
            <person name="Nagy L.G."/>
            <person name="Floudas D."/>
            <person name="Held B.W."/>
            <person name="Levasseur A."/>
            <person name="Lombard V."/>
            <person name="Morin E."/>
            <person name="Otillar R."/>
            <person name="Lindquist E.A."/>
            <person name="Sun H."/>
            <person name="LaButti K.M."/>
            <person name="Schmutz J."/>
            <person name="Jabbour D."/>
            <person name="Luo H."/>
            <person name="Baker S.E."/>
            <person name="Pisabarro A.G."/>
            <person name="Walton J.D."/>
            <person name="Blanchette R.A."/>
            <person name="Henrissat B."/>
            <person name="Martin F."/>
            <person name="Cullen D."/>
            <person name="Hibbett D.S."/>
            <person name="Grigoriev I.V."/>
        </authorList>
    </citation>
    <scope>NUCLEOTIDE SEQUENCE [LARGE SCALE GENOMIC DNA]</scope>
    <source>
        <strain evidence="4">CBS 339.88</strain>
    </source>
</reference>
<sequence length="430" mass="49286">AFHDSADRRDPPKCHPNTRVAILEKLMGWVHGLDPESLDTLIIWLNGPAGSGKSAIAQTIAELCTEEGTLLAGFFFFRSDPTRNHSRSLIATIAYQIATHFPNFRERMTAIIETDPHIFNRSLTKQMTSLIIEPFLAHGAFDVPNSRYLIIIDGLDECEDREGQLDILHTISSLFQQSPLPLIFLIASRPEYDITNVFGAGHLQQITSRLALDDGYQAWADIRLFLRDQFADIKQSHPLKAHIGHDWPGEEVLNQVVKKSSGQFIYAATVAKFVKSTRHRPQNRLEIVLGLHPARSLRDMPFAELDELYHHIFRSVLNLDGVLRVLSWHMLRDLNFYDRLSPWPISEVEDILLFDKGEIHLLFCDLHSIVDIRKSETRRDKTEVLHIFHSSLEDFLLDKSRSKNLYIDGPARYAEFSRTILQYLPSQYAN</sequence>
<evidence type="ECO:0000256" key="1">
    <source>
        <dbReference type="ARBA" id="ARBA00022737"/>
    </source>
</evidence>
<dbReference type="HOGENOM" id="CLU_000288_6_10_1"/>
<dbReference type="EMBL" id="KL142409">
    <property type="protein sequence ID" value="KDR68254.1"/>
    <property type="molecule type" value="Genomic_DNA"/>
</dbReference>
<dbReference type="InterPro" id="IPR007111">
    <property type="entry name" value="NACHT_NTPase"/>
</dbReference>
<proteinExistence type="predicted"/>
<dbReference type="PANTHER" id="PTHR10039:SF17">
    <property type="entry name" value="FUNGAL STAND N-TERMINAL GOODBYE DOMAIN-CONTAINING PROTEIN-RELATED"/>
    <property type="match status" value="1"/>
</dbReference>
<keyword evidence="4" id="KW-1185">Reference proteome</keyword>
<protein>
    <recommendedName>
        <fullName evidence="2">NACHT domain-containing protein</fullName>
    </recommendedName>
</protein>
<feature type="non-terminal residue" evidence="3">
    <location>
        <position position="430"/>
    </location>
</feature>
<dbReference type="PANTHER" id="PTHR10039">
    <property type="entry name" value="AMELOGENIN"/>
    <property type="match status" value="1"/>
</dbReference>
<dbReference type="Gene3D" id="3.40.50.300">
    <property type="entry name" value="P-loop containing nucleotide triphosphate hydrolases"/>
    <property type="match status" value="1"/>
</dbReference>
<feature type="non-terminal residue" evidence="3">
    <location>
        <position position="1"/>
    </location>
</feature>
<evidence type="ECO:0000313" key="4">
    <source>
        <dbReference type="Proteomes" id="UP000027222"/>
    </source>
</evidence>
<name>A0A067SKJ3_GALM3</name>
<evidence type="ECO:0000313" key="3">
    <source>
        <dbReference type="EMBL" id="KDR68254.1"/>
    </source>
</evidence>
<gene>
    <name evidence="3" type="ORF">GALMADRAFT_28383</name>
</gene>
<dbReference type="Pfam" id="PF24883">
    <property type="entry name" value="NPHP3_N"/>
    <property type="match status" value="1"/>
</dbReference>
<dbReference type="InterPro" id="IPR056884">
    <property type="entry name" value="NPHP3-like_N"/>
</dbReference>
<dbReference type="PROSITE" id="PS50837">
    <property type="entry name" value="NACHT"/>
    <property type="match status" value="1"/>
</dbReference>
<dbReference type="AlphaFoldDB" id="A0A067SKJ3"/>
<dbReference type="InterPro" id="IPR027417">
    <property type="entry name" value="P-loop_NTPase"/>
</dbReference>
<feature type="domain" description="NACHT" evidence="2">
    <location>
        <begin position="41"/>
        <end position="188"/>
    </location>
</feature>
<dbReference type="STRING" id="685588.A0A067SKJ3"/>